<accession>A0AAV7LE04</accession>
<keyword evidence="3" id="KW-1185">Reference proteome</keyword>
<sequence length="99" mass="10473">MTVAGCRSTAGEDPEGKGVGNPDIRIPGVLRAGLPRQPGGEERKNAEAGERRGEPSHGEQRRSELLTEKEPPTTGKEAQKHKDSATSLAGRGLSRYSPA</sequence>
<comment type="caution">
    <text evidence="2">The sequence shown here is derived from an EMBL/GenBank/DDBJ whole genome shotgun (WGS) entry which is preliminary data.</text>
</comment>
<evidence type="ECO:0000313" key="2">
    <source>
        <dbReference type="EMBL" id="KAJ1088694.1"/>
    </source>
</evidence>
<name>A0AAV7LE04_PLEWA</name>
<reference evidence="2" key="1">
    <citation type="journal article" date="2022" name="bioRxiv">
        <title>Sequencing and chromosome-scale assembly of the giantPleurodeles waltlgenome.</title>
        <authorList>
            <person name="Brown T."/>
            <person name="Elewa A."/>
            <person name="Iarovenko S."/>
            <person name="Subramanian E."/>
            <person name="Araus A.J."/>
            <person name="Petzold A."/>
            <person name="Susuki M."/>
            <person name="Suzuki K.-i.T."/>
            <person name="Hayashi T."/>
            <person name="Toyoda A."/>
            <person name="Oliveira C."/>
            <person name="Osipova E."/>
            <person name="Leigh N.D."/>
            <person name="Simon A."/>
            <person name="Yun M.H."/>
        </authorList>
    </citation>
    <scope>NUCLEOTIDE SEQUENCE</scope>
    <source>
        <strain evidence="2">20211129_DDA</strain>
        <tissue evidence="2">Liver</tissue>
    </source>
</reference>
<proteinExistence type="predicted"/>
<dbReference type="EMBL" id="JANPWB010000015">
    <property type="protein sequence ID" value="KAJ1088694.1"/>
    <property type="molecule type" value="Genomic_DNA"/>
</dbReference>
<protein>
    <submittedName>
        <fullName evidence="2">Uncharacterized protein</fullName>
    </submittedName>
</protein>
<feature type="compositionally biased region" description="Basic and acidic residues" evidence="1">
    <location>
        <begin position="39"/>
        <end position="84"/>
    </location>
</feature>
<evidence type="ECO:0000256" key="1">
    <source>
        <dbReference type="SAM" id="MobiDB-lite"/>
    </source>
</evidence>
<gene>
    <name evidence="2" type="ORF">NDU88_001850</name>
</gene>
<organism evidence="2 3">
    <name type="scientific">Pleurodeles waltl</name>
    <name type="common">Iberian ribbed newt</name>
    <dbReference type="NCBI Taxonomy" id="8319"/>
    <lineage>
        <taxon>Eukaryota</taxon>
        <taxon>Metazoa</taxon>
        <taxon>Chordata</taxon>
        <taxon>Craniata</taxon>
        <taxon>Vertebrata</taxon>
        <taxon>Euteleostomi</taxon>
        <taxon>Amphibia</taxon>
        <taxon>Batrachia</taxon>
        <taxon>Caudata</taxon>
        <taxon>Salamandroidea</taxon>
        <taxon>Salamandridae</taxon>
        <taxon>Pleurodelinae</taxon>
        <taxon>Pleurodeles</taxon>
    </lineage>
</organism>
<evidence type="ECO:0000313" key="3">
    <source>
        <dbReference type="Proteomes" id="UP001066276"/>
    </source>
</evidence>
<dbReference type="Proteomes" id="UP001066276">
    <property type="component" value="Chromosome 11"/>
</dbReference>
<dbReference type="AlphaFoldDB" id="A0AAV7LE04"/>
<feature type="region of interest" description="Disordered" evidence="1">
    <location>
        <begin position="1"/>
        <end position="99"/>
    </location>
</feature>